<reference evidence="1 2" key="1">
    <citation type="journal article" date="2019" name="Microorganisms">
        <title>Genome Insights into the Novel Species Microvirga brassicacearum, a Rapeseed Endophyte with Biotechnological Potential.</title>
        <authorList>
            <person name="Jimenez-Gomez A."/>
            <person name="Saati-Santamaria Z."/>
            <person name="Igual J.M."/>
            <person name="Rivas R."/>
            <person name="Mateos P.F."/>
            <person name="Garcia-Fraile P."/>
        </authorList>
    </citation>
    <scope>NUCLEOTIDE SEQUENCE [LARGE SCALE GENOMIC DNA]</scope>
    <source>
        <strain evidence="1 2">CDVBN77</strain>
    </source>
</reference>
<dbReference type="RefSeq" id="WP_150944584.1">
    <property type="nucleotide sequence ID" value="NZ_VCMV01000014.1"/>
</dbReference>
<accession>A0A5N3PBM8</accession>
<organism evidence="1 2">
    <name type="scientific">Microvirga brassicacearum</name>
    <dbReference type="NCBI Taxonomy" id="2580413"/>
    <lineage>
        <taxon>Bacteria</taxon>
        <taxon>Pseudomonadati</taxon>
        <taxon>Pseudomonadota</taxon>
        <taxon>Alphaproteobacteria</taxon>
        <taxon>Hyphomicrobiales</taxon>
        <taxon>Methylobacteriaceae</taxon>
        <taxon>Microvirga</taxon>
    </lineage>
</organism>
<dbReference type="EMBL" id="VCMV01000014">
    <property type="protein sequence ID" value="KAB0267103.1"/>
    <property type="molecule type" value="Genomic_DNA"/>
</dbReference>
<dbReference type="Proteomes" id="UP000325684">
    <property type="component" value="Unassembled WGS sequence"/>
</dbReference>
<dbReference type="PANTHER" id="PTHR33986:SF15">
    <property type="entry name" value="MITOCHONDRIAL FISSION PROTEIN ELM1"/>
    <property type="match status" value="1"/>
</dbReference>
<protein>
    <submittedName>
        <fullName evidence="1">Nucleoside-diphosphate sugar epimerase</fullName>
    </submittedName>
</protein>
<comment type="caution">
    <text evidence="1">The sequence shown here is derived from an EMBL/GenBank/DDBJ whole genome shotgun (WGS) entry which is preliminary data.</text>
</comment>
<evidence type="ECO:0000313" key="2">
    <source>
        <dbReference type="Proteomes" id="UP000325684"/>
    </source>
</evidence>
<sequence length="336" mass="36161">MMSLSPLTAWVLTDGKAGDELQALSVAEALGLDPEIRRVRPRPPFSWFMPWGPIDPRERPGAHNSPLAPPFPDLLIASGRRSVPYLRFARHASGGRTFTVFLKDPRTGPSAADFIWAPSYDRIRGPNVLNTLTPPHRISPERLAEARAAPDGRLAGLPHPRVAVLVGGDSRHHRFAGEDIARFADDLTALAGTGAGLMMTASRRTPEALRQRLIALAKAHGGFFWDGEGSNPYVALLALADFIVVTADSFNMIGEAAATGVPVLVFEPHGGHPKLDTFLRALKAEGIVHAFRGRLEGTPYEPLNSTFDIANAIARGVASHRRALGLADASDGPERP</sequence>
<keyword evidence="2" id="KW-1185">Reference proteome</keyword>
<dbReference type="PANTHER" id="PTHR33986">
    <property type="entry name" value="OS02G0535700 PROTEIN"/>
    <property type="match status" value="1"/>
</dbReference>
<dbReference type="Pfam" id="PF06258">
    <property type="entry name" value="Mito_fiss_Elm1"/>
    <property type="match status" value="1"/>
</dbReference>
<proteinExistence type="predicted"/>
<dbReference type="InterPro" id="IPR009367">
    <property type="entry name" value="Elm1-like"/>
</dbReference>
<name>A0A5N3PBM8_9HYPH</name>
<dbReference type="SUPFAM" id="SSF53756">
    <property type="entry name" value="UDP-Glycosyltransferase/glycogen phosphorylase"/>
    <property type="match status" value="1"/>
</dbReference>
<evidence type="ECO:0000313" key="1">
    <source>
        <dbReference type="EMBL" id="KAB0267103.1"/>
    </source>
</evidence>
<dbReference type="AlphaFoldDB" id="A0A5N3PBM8"/>
<dbReference type="OrthoDB" id="272235at2"/>
<gene>
    <name evidence="1" type="ORF">FEZ63_11810</name>
</gene>